<dbReference type="Gene3D" id="2.160.20.10">
    <property type="entry name" value="Single-stranded right-handed beta-helix, Pectin lyase-like"/>
    <property type="match status" value="2"/>
</dbReference>
<sequence>MINVKDAPYSASGNGTTDDSAAVKNAIAAAIAQGGAEVYFPAGIYNLPSWALTTPTPVPTLTEPVRLRGEVPGDTVLRGPGTTTRFAIARSELDVAGLTFENWGTIFEGINAPPVQAVSFENCTFRDSATFLLWSGTAAEFIGRLTIDRCIFRNLSTAVVSASMKFDAVYFTRSRVENCRRYVLRMSGNDEDEGRELVVFSDNYVANLTAEGFSGAAAVARVVQVICQRLVVTNNHVRRVRSIPGGGNTNFIYQSSVHAYVAGNHLEDIGTPGDATGAIIQEKNPAAISSRYIGNLFIQNPPAEGEAPAQPPAIQILGQGHTVVHGNEARGLRHALAFFFQNGGDLIVSNNVITDMDTPYGAIIVYGGENVLIESNVINGVRHTDESAWPYYTRAIRLERYGEPVTVGGTTTYVYHAPTDVRISNNVIKHVRKSGVQEGSAISVYLNGVEAKGLSIVGNTIVDCDLGVDLRVAGTGSFLDTEISYNTFRDNRVNVYAPTPPVAFTTRDNRGWATDATGTATVAAGATSVVVTHGLARTPAAAGITVTPASAPDLMGAGRFWISAVTATTFTISVDVAPGAPVVYAWTAQAG</sequence>
<dbReference type="InterPro" id="IPR039448">
    <property type="entry name" value="Beta_helix"/>
</dbReference>
<dbReference type="SMART" id="SM00710">
    <property type="entry name" value="PbH1"/>
    <property type="match status" value="9"/>
</dbReference>
<dbReference type="InterPro" id="IPR006626">
    <property type="entry name" value="PbH1"/>
</dbReference>
<dbReference type="AlphaFoldDB" id="A0A841H1Y1"/>
<feature type="domain" description="Right handed beta helix" evidence="2">
    <location>
        <begin position="313"/>
        <end position="485"/>
    </location>
</feature>
<evidence type="ECO:0000313" key="4">
    <source>
        <dbReference type="Proteomes" id="UP000582837"/>
    </source>
</evidence>
<protein>
    <submittedName>
        <fullName evidence="3">Protein involved in ribonucleotide reduction</fullName>
    </submittedName>
</protein>
<organism evidence="3 4">
    <name type="scientific">Longimicrobium terrae</name>
    <dbReference type="NCBI Taxonomy" id="1639882"/>
    <lineage>
        <taxon>Bacteria</taxon>
        <taxon>Pseudomonadati</taxon>
        <taxon>Gemmatimonadota</taxon>
        <taxon>Longimicrobiia</taxon>
        <taxon>Longimicrobiales</taxon>
        <taxon>Longimicrobiaceae</taxon>
        <taxon>Longimicrobium</taxon>
    </lineage>
</organism>
<dbReference type="InterPro" id="IPR011050">
    <property type="entry name" value="Pectin_lyase_fold/virulence"/>
</dbReference>
<dbReference type="Pfam" id="PF12708">
    <property type="entry name" value="Pect-lyase_RHGA_epim"/>
    <property type="match status" value="1"/>
</dbReference>
<reference evidence="3 4" key="1">
    <citation type="submission" date="2020-08" db="EMBL/GenBank/DDBJ databases">
        <title>Genomic Encyclopedia of Type Strains, Phase IV (KMG-IV): sequencing the most valuable type-strain genomes for metagenomic binning, comparative biology and taxonomic classification.</title>
        <authorList>
            <person name="Goeker M."/>
        </authorList>
    </citation>
    <scope>NUCLEOTIDE SEQUENCE [LARGE SCALE GENOMIC DNA]</scope>
    <source>
        <strain evidence="3 4">DSM 29007</strain>
    </source>
</reference>
<gene>
    <name evidence="3" type="ORF">HNQ61_003653</name>
</gene>
<name>A0A841H1Y1_9BACT</name>
<comment type="caution">
    <text evidence="3">The sequence shown here is derived from an EMBL/GenBank/DDBJ whole genome shotgun (WGS) entry which is preliminary data.</text>
</comment>
<dbReference type="InterPro" id="IPR012334">
    <property type="entry name" value="Pectin_lyas_fold"/>
</dbReference>
<dbReference type="SUPFAM" id="SSF51126">
    <property type="entry name" value="Pectin lyase-like"/>
    <property type="match status" value="2"/>
</dbReference>
<evidence type="ECO:0000313" key="3">
    <source>
        <dbReference type="EMBL" id="MBB6071992.1"/>
    </source>
</evidence>
<proteinExistence type="predicted"/>
<evidence type="ECO:0000259" key="1">
    <source>
        <dbReference type="Pfam" id="PF12708"/>
    </source>
</evidence>
<feature type="domain" description="Rhamnogalacturonase A/B/Epimerase-like pectate lyase" evidence="1">
    <location>
        <begin position="2"/>
        <end position="46"/>
    </location>
</feature>
<dbReference type="Proteomes" id="UP000582837">
    <property type="component" value="Unassembled WGS sequence"/>
</dbReference>
<evidence type="ECO:0000259" key="2">
    <source>
        <dbReference type="Pfam" id="PF13229"/>
    </source>
</evidence>
<dbReference type="EMBL" id="JACHIA010000012">
    <property type="protein sequence ID" value="MBB6071992.1"/>
    <property type="molecule type" value="Genomic_DNA"/>
</dbReference>
<dbReference type="InterPro" id="IPR024535">
    <property type="entry name" value="RHGA/B-epi-like_pectate_lyase"/>
</dbReference>
<keyword evidence="4" id="KW-1185">Reference proteome</keyword>
<dbReference type="Pfam" id="PF13229">
    <property type="entry name" value="Beta_helix"/>
    <property type="match status" value="1"/>
</dbReference>
<dbReference type="RefSeq" id="WP_170034848.1">
    <property type="nucleotide sequence ID" value="NZ_JABDTL010000001.1"/>
</dbReference>
<accession>A0A841H1Y1</accession>